<dbReference type="SMART" id="SM00494">
    <property type="entry name" value="ChtBD2"/>
    <property type="match status" value="9"/>
</dbReference>
<dbReference type="InterPro" id="IPR036508">
    <property type="entry name" value="Chitin-bd_dom_sf"/>
</dbReference>
<keyword evidence="1" id="KW-0147">Chitin-binding</keyword>
<dbReference type="SUPFAM" id="SSF57625">
    <property type="entry name" value="Invertebrate chitin-binding proteins"/>
    <property type="match status" value="8"/>
</dbReference>
<evidence type="ECO:0000259" key="8">
    <source>
        <dbReference type="PROSITE" id="PS50940"/>
    </source>
</evidence>
<reference evidence="9" key="1">
    <citation type="submission" date="2021-02" db="EMBL/GenBank/DDBJ databases">
        <authorList>
            <person name="Nowell W R."/>
        </authorList>
    </citation>
    <scope>NUCLEOTIDE SEQUENCE</scope>
</reference>
<dbReference type="OrthoDB" id="9987187at2759"/>
<feature type="domain" description="Chitin-binding type-2" evidence="8">
    <location>
        <begin position="626"/>
        <end position="682"/>
    </location>
</feature>
<keyword evidence="3" id="KW-0677">Repeat</keyword>
<feature type="domain" description="Chitin-binding type-2" evidence="8">
    <location>
        <begin position="529"/>
        <end position="583"/>
    </location>
</feature>
<evidence type="ECO:0000256" key="2">
    <source>
        <dbReference type="ARBA" id="ARBA00022729"/>
    </source>
</evidence>
<evidence type="ECO:0000256" key="5">
    <source>
        <dbReference type="ARBA" id="ARBA00023180"/>
    </source>
</evidence>
<accession>A0A814ZRI2</accession>
<dbReference type="Proteomes" id="UP000663882">
    <property type="component" value="Unassembled WGS sequence"/>
</dbReference>
<dbReference type="InterPro" id="IPR051940">
    <property type="entry name" value="Chitin_bind-dev_reg"/>
</dbReference>
<keyword evidence="5" id="KW-0325">Glycoprotein</keyword>
<dbReference type="Gene3D" id="2.170.140.10">
    <property type="entry name" value="Chitin binding domain"/>
    <property type="match status" value="8"/>
</dbReference>
<sequence length="930" mass="106320">MQLLNHNQRPCEKMIMILKDFYFFNAFSFGFAIIILVSFLFENTFAEYDCSAKEDGWYYDPEFCHIYWRCIHGTSEEFECASGTAWDHHENRCNWLDSVDCSRAEKTTAKSMSDYDDEQEIVDEDSNNNNEEDDEQPIVVVKKTKKKKKKHRKIESNKRKLDGDNNEEIDGKDREILFSSSYGKLFLLIISQTSSSNDFLCAGRDGFFADPEYCTRYYRCSHGIDEVFECPRGTAWDEITKSCAWVDQVNCDQKILGYSTNTTTSSRKKSDTESVLSDSNVALAVSSTNGKDNSGSSSTAVECQPTGIYSIPDPSECNAYYQCEKGTRTRLNCPERKLFDIEKRECNEYERVFCGTRAANLADKNQCINKRDGIHPDTERDCHFYYQCVSQNKMREAKCPSDQKFSSYTGRCGPASNAPMPCGSFVPGSAAIKNHQNIGTILNFLPNLTESHLPLNIIRQTYESTKSIDNISRYQSTFPTSLKNVTTTLHSTIIFQTLITKPNSYLYNPDEDDDNDDNVLNRIKRDKIPFVCKADGYFPDRENCRIYHICTSGVDTAAVCGEGTSWDPVKKNCNWENTVQCKKGLRKWDQITDIRGVTLFATDAALAWRAKKKSTTTNQPIKVDSNFTCEYDAEGFFPDPKYCHIYHYCGIGAHTVLKCADNLWFSTESQGCEWPDKSDCKAGHLYTSSTAATNMIDGDGNAVTTPRHSRPTNVYLPIECPKGLQEYFSDPYDCSAFHYCNGGIDKPSYCDAGLFWDKKLGCQWPKDVPHCQHKCPPNGQRLRFVSTHSCCHYYECINGHLKEQVCPLHKLYSVETKSCENFQVVPCGSRKKCIDPCDYDNSPLCEFKPVCRDKPNGNYVDQYRPNCQFHYTCLESRTFNYTACEHGYRFSVQHQKCLPAKQVKCLGINYNDPLLFKIVFFCLFIFKFYI</sequence>
<organism evidence="9 10">
    <name type="scientific">Rotaria sordida</name>
    <dbReference type="NCBI Taxonomy" id="392033"/>
    <lineage>
        <taxon>Eukaryota</taxon>
        <taxon>Metazoa</taxon>
        <taxon>Spiralia</taxon>
        <taxon>Gnathifera</taxon>
        <taxon>Rotifera</taxon>
        <taxon>Eurotatoria</taxon>
        <taxon>Bdelloidea</taxon>
        <taxon>Philodinida</taxon>
        <taxon>Philodinidae</taxon>
        <taxon>Rotaria</taxon>
    </lineage>
</organism>
<keyword evidence="7" id="KW-0812">Transmembrane</keyword>
<feature type="domain" description="Chitin-binding type-2" evidence="8">
    <location>
        <begin position="364"/>
        <end position="424"/>
    </location>
</feature>
<feature type="domain" description="Chitin-binding type-2" evidence="8">
    <location>
        <begin position="47"/>
        <end position="103"/>
    </location>
</feature>
<feature type="compositionally biased region" description="Basic and acidic residues" evidence="6">
    <location>
        <begin position="154"/>
        <end position="166"/>
    </location>
</feature>
<dbReference type="PANTHER" id="PTHR23301:SF0">
    <property type="entry name" value="CHITIN-BINDING TYPE-2 DOMAIN-CONTAINING PROTEIN-RELATED"/>
    <property type="match status" value="1"/>
</dbReference>
<keyword evidence="2" id="KW-0732">Signal</keyword>
<dbReference type="Pfam" id="PF01607">
    <property type="entry name" value="CBM_14"/>
    <property type="match status" value="7"/>
</dbReference>
<dbReference type="AlphaFoldDB" id="A0A814ZRI2"/>
<dbReference type="GO" id="GO:0005576">
    <property type="term" value="C:extracellular region"/>
    <property type="evidence" value="ECO:0007669"/>
    <property type="project" value="InterPro"/>
</dbReference>
<feature type="compositionally biased region" description="Acidic residues" evidence="6">
    <location>
        <begin position="114"/>
        <end position="136"/>
    </location>
</feature>
<dbReference type="PROSITE" id="PS50940">
    <property type="entry name" value="CHIT_BIND_II"/>
    <property type="match status" value="8"/>
</dbReference>
<evidence type="ECO:0000313" key="10">
    <source>
        <dbReference type="Proteomes" id="UP000663882"/>
    </source>
</evidence>
<dbReference type="GO" id="GO:0008061">
    <property type="term" value="F:chitin binding"/>
    <property type="evidence" value="ECO:0007669"/>
    <property type="project" value="UniProtKB-KW"/>
</dbReference>
<proteinExistence type="predicted"/>
<dbReference type="InterPro" id="IPR002557">
    <property type="entry name" value="Chitin-bd_dom"/>
</dbReference>
<evidence type="ECO:0000256" key="3">
    <source>
        <dbReference type="ARBA" id="ARBA00022737"/>
    </source>
</evidence>
<gene>
    <name evidence="9" type="ORF">RFH988_LOCUS26876</name>
</gene>
<dbReference type="PANTHER" id="PTHR23301">
    <property type="entry name" value="CHITIN BINDING PERITROPHIN-A"/>
    <property type="match status" value="1"/>
</dbReference>
<protein>
    <recommendedName>
        <fullName evidence="8">Chitin-binding type-2 domain-containing protein</fullName>
    </recommendedName>
</protein>
<dbReference type="EMBL" id="CAJNOO010002198">
    <property type="protein sequence ID" value="CAF1245123.1"/>
    <property type="molecule type" value="Genomic_DNA"/>
</dbReference>
<feature type="domain" description="Chitin-binding type-2" evidence="8">
    <location>
        <begin position="198"/>
        <end position="253"/>
    </location>
</feature>
<evidence type="ECO:0000256" key="6">
    <source>
        <dbReference type="SAM" id="MobiDB-lite"/>
    </source>
</evidence>
<keyword evidence="4" id="KW-1015">Disulfide bond</keyword>
<evidence type="ECO:0000256" key="1">
    <source>
        <dbReference type="ARBA" id="ARBA00022669"/>
    </source>
</evidence>
<feature type="transmembrane region" description="Helical" evidence="7">
    <location>
        <begin position="21"/>
        <end position="41"/>
    </location>
</feature>
<evidence type="ECO:0000313" key="9">
    <source>
        <dbReference type="EMBL" id="CAF1245123.1"/>
    </source>
</evidence>
<feature type="domain" description="Chitin-binding type-2" evidence="8">
    <location>
        <begin position="717"/>
        <end position="773"/>
    </location>
</feature>
<comment type="caution">
    <text evidence="9">The sequence shown here is derived from an EMBL/GenBank/DDBJ whole genome shotgun (WGS) entry which is preliminary data.</text>
</comment>
<feature type="domain" description="Chitin-binding type-2" evidence="8">
    <location>
        <begin position="300"/>
        <end position="356"/>
    </location>
</feature>
<feature type="compositionally biased region" description="Basic residues" evidence="6">
    <location>
        <begin position="142"/>
        <end position="153"/>
    </location>
</feature>
<feature type="region of interest" description="Disordered" evidence="6">
    <location>
        <begin position="110"/>
        <end position="166"/>
    </location>
</feature>
<evidence type="ECO:0000256" key="4">
    <source>
        <dbReference type="ARBA" id="ARBA00023157"/>
    </source>
</evidence>
<name>A0A814ZRI2_9BILA</name>
<keyword evidence="7" id="KW-0472">Membrane</keyword>
<feature type="domain" description="Chitin-binding type-2" evidence="8">
    <location>
        <begin position="848"/>
        <end position="907"/>
    </location>
</feature>
<keyword evidence="7" id="KW-1133">Transmembrane helix</keyword>
<evidence type="ECO:0000256" key="7">
    <source>
        <dbReference type="SAM" id="Phobius"/>
    </source>
</evidence>